<comment type="caution">
    <text evidence="1">The sequence shown here is derived from an EMBL/GenBank/DDBJ whole genome shotgun (WGS) entry which is preliminary data.</text>
</comment>
<sequence length="208" mass="24971">MAHGKMREKIVQMLINNSVYSGRWDKACSDAYKYFRERKEERRYIEKYIAAIVPPNFDPSWLQRENKYEIIGFRTIESTAQQDIYVCRETARFKRHVLLKFKEVEGVCHAITAPFEWFSFDDKYWEKYGNESFIGYYDSECTTYIFEPPDHVYLAEVNGPKNKEKFKKTGKFKVIQVDPREKIYLDVVRIVSIFEPGYRLLYTKLLEK</sequence>
<protein>
    <submittedName>
        <fullName evidence="1">Uncharacterized protein</fullName>
    </submittedName>
</protein>
<dbReference type="Proteomes" id="UP000240322">
    <property type="component" value="Unassembled WGS sequence"/>
</dbReference>
<evidence type="ECO:0000313" key="1">
    <source>
        <dbReference type="EMBL" id="PSN83303.1"/>
    </source>
</evidence>
<organism evidence="1 2">
    <name type="scientific">Candidatus Marsarchaeota G2 archaeon OSP_D</name>
    <dbReference type="NCBI Taxonomy" id="1978157"/>
    <lineage>
        <taxon>Archaea</taxon>
        <taxon>Candidatus Marsarchaeota</taxon>
        <taxon>Candidatus Marsarchaeota group 2</taxon>
    </lineage>
</organism>
<proteinExistence type="predicted"/>
<evidence type="ECO:0000313" key="2">
    <source>
        <dbReference type="Proteomes" id="UP000240322"/>
    </source>
</evidence>
<accession>A0A2R6AAH8</accession>
<gene>
    <name evidence="1" type="ORF">B9Q03_13525</name>
</gene>
<name>A0A2R6AAH8_9ARCH</name>
<dbReference type="EMBL" id="NEXE01000316">
    <property type="protein sequence ID" value="PSN83303.1"/>
    <property type="molecule type" value="Genomic_DNA"/>
</dbReference>
<reference evidence="1 2" key="1">
    <citation type="submission" date="2017-04" db="EMBL/GenBank/DDBJ databases">
        <title>Novel microbial lineages endemic to geothermal iron-oxide mats fill important gaps in the evolutionary history of Archaea.</title>
        <authorList>
            <person name="Jay Z.J."/>
            <person name="Beam J.P."/>
            <person name="Dlakic M."/>
            <person name="Rusch D.B."/>
            <person name="Kozubal M.A."/>
            <person name="Inskeep W.P."/>
        </authorList>
    </citation>
    <scope>NUCLEOTIDE SEQUENCE [LARGE SCALE GENOMIC DNA]</scope>
    <source>
        <strain evidence="1">OSP_D</strain>
    </source>
</reference>
<dbReference type="AlphaFoldDB" id="A0A2R6AAH8"/>